<keyword evidence="3" id="KW-1185">Reference proteome</keyword>
<accession>A0A229SJB1</accession>
<evidence type="ECO:0000313" key="3">
    <source>
        <dbReference type="Proteomes" id="UP000215223"/>
    </source>
</evidence>
<proteinExistence type="predicted"/>
<name>A0A229SJB1_9PSEU</name>
<comment type="caution">
    <text evidence="2">The sequence shown here is derived from an EMBL/GenBank/DDBJ whole genome shotgun (WGS) entry which is preliminary data.</text>
</comment>
<evidence type="ECO:0000313" key="2">
    <source>
        <dbReference type="EMBL" id="OXM58814.1"/>
    </source>
</evidence>
<evidence type="ECO:0000256" key="1">
    <source>
        <dbReference type="SAM" id="MobiDB-lite"/>
    </source>
</evidence>
<gene>
    <name evidence="2" type="ORF">CFP71_00760</name>
</gene>
<sequence>MPSGPLSELKTLLHRLHVEAGVPSLDVITSHIRADDELPGSPNRDSVHRILRDPVLPPSQADTVTLATVLARLACWDTADAAARTRDLWVAASLHVPPGEPLNAAENPFALEVHRPVTIEGVQGLPDLPPYVPRAHDRRLADLVTDAAGGTSGLAVLVAGSSAGKTRACWEALTPLREAGDWRLWHPDSTRPDILLHDLEQVAPRTVVWLNETQNYLDNQDGQRIAAALRALLADGTRAPVLVLGTLWPQHHDALTRAHDSQVRLLIDGAAIPVPDAFTGPELANMIEAARTDPRLAWAVSHAPGGRITQEVAGGPELLNRFQTAPPAAKALVQAAMDARRLGHRLGLPLPLLEQAAAAYLTDLQLSESGDDSLDRALAYVTRPAKGAPGPLTRIPARRTRRNGRAGSADGPPEYRLADYLDQWGRMHRADQVPGLDFWAAVADHGRPDDQTSLGWSAWLRGLYRDAAQLYKNAAAHGDLEAAYRLVEIMGALHPGDSRIACWTAAQDSPLGSRLVSLLMTALPSEGPERGALARRVIANVDLNHFDGVIDALRMLRALEAREQAEVLAKRAADHSAVDDPRVFELLWWLRQWGFIEQMELLARRMATRAPLYHAPIVADLLVILSNAGETAKAAVLAERITALGAPTSAASAVDLLEALRLAGADEHVADMARSVAEHVTGEDRGWRSTLLASLHGAGAVAEMGVLVRRILADDTHADLVETWSVLTVLHQLNQPEYFETLARQALIQLTVDDLPRAALLLYVLHDADRIDLAASHMAVAKPDVVSWLLLELRRARPEQVAALAARAAQHTALDRADAVARLLDSLGDRGFPEQAAILARRAAADAVLTDHHGALRLLEAVRKSDADQATMLAERLAAQAGLETAIAPGILLEKMHELGYLEEAGKLAARAAECVPVDAYGLDGLVNVLRSQGATGPFEVLTRRLTAAAHLEDVRGISDLLTALWAADAHDEFAKMAGQVAASVSLDDAYVVDSLLSKFGETAALRPFTVLASRVAMDLPLENNYMVAKFLSTLREMGTAELFAILTRRVAEHFAVDKPFAAMKLLNTLRDLGAVEQFFVLAGRMAGEGAVEDPEAMSALLKTFRETRLTELVTLLAGRVAEGADVRYPAKVVQLVEALQELGETEPLAVLAWRAAAGARLSDSSGLSELLNAMPASGCDAQAAALTERLAAEGYFDLFLTRGENRTRFRFGREPDGTEAPRWSWADLD</sequence>
<organism evidence="2 3">
    <name type="scientific">Amycolatopsis thailandensis</name>
    <dbReference type="NCBI Taxonomy" id="589330"/>
    <lineage>
        <taxon>Bacteria</taxon>
        <taxon>Bacillati</taxon>
        <taxon>Actinomycetota</taxon>
        <taxon>Actinomycetes</taxon>
        <taxon>Pseudonocardiales</taxon>
        <taxon>Pseudonocardiaceae</taxon>
        <taxon>Amycolatopsis</taxon>
    </lineage>
</organism>
<dbReference type="AlphaFoldDB" id="A0A229SJB1"/>
<feature type="region of interest" description="Disordered" evidence="1">
    <location>
        <begin position="389"/>
        <end position="412"/>
    </location>
</feature>
<dbReference type="Proteomes" id="UP000215223">
    <property type="component" value="Unassembled WGS sequence"/>
</dbReference>
<dbReference type="EMBL" id="NMQT01000004">
    <property type="protein sequence ID" value="OXM58814.1"/>
    <property type="molecule type" value="Genomic_DNA"/>
</dbReference>
<protein>
    <submittedName>
        <fullName evidence="2">Uncharacterized protein</fullName>
    </submittedName>
</protein>
<reference evidence="2 3" key="1">
    <citation type="submission" date="2017-07" db="EMBL/GenBank/DDBJ databases">
        <title>Amycolatopsis thailandensis Genome sequencing and assembly.</title>
        <authorList>
            <person name="Kaur N."/>
            <person name="Mayilraj S."/>
        </authorList>
    </citation>
    <scope>NUCLEOTIDE SEQUENCE [LARGE SCALE GENOMIC DNA]</scope>
    <source>
        <strain evidence="2 3">JCM 16380</strain>
    </source>
</reference>